<dbReference type="Gene3D" id="3.40.50.12780">
    <property type="entry name" value="N-terminal domain of ligase-like"/>
    <property type="match status" value="1"/>
</dbReference>
<name>A0A7S2XZH5_9STRA</name>
<dbReference type="InterPro" id="IPR000873">
    <property type="entry name" value="AMP-dep_synth/lig_dom"/>
</dbReference>
<evidence type="ECO:0000313" key="2">
    <source>
        <dbReference type="EMBL" id="CAD9871207.1"/>
    </source>
</evidence>
<dbReference type="Pfam" id="PF00501">
    <property type="entry name" value="AMP-binding"/>
    <property type="match status" value="1"/>
</dbReference>
<gene>
    <name evidence="2" type="ORF">FJAP1339_LOCUS10046</name>
</gene>
<sequence length="271" mass="30101">MLGRFRFIQSAVSGQSAVKLLLGSQRVGFSSIAAQLKDVTDANPMKEAVRYQDKNFKCTREDIDAYSYALSNGLLELCVAPNDTMVLWLPDDSAEKHVAMLAAAKMGVTVADVSQDVQKPEAIRQVLSDTGARMIMIDTEHPDYNYLHALVKAVPELLHFNDKHGVPFHSHTLPKLRMFFHTGYDVIKGFCNFKHVLMFNPGESQVPKILPFLKDDTPLYTPYTKGPDGMAVKGETLTNGQVLSHSAWKVHSAILGGQYVEVESHRELPSL</sequence>
<dbReference type="SUPFAM" id="SSF56801">
    <property type="entry name" value="Acetyl-CoA synthetase-like"/>
    <property type="match status" value="1"/>
</dbReference>
<dbReference type="AlphaFoldDB" id="A0A7S2XZH5"/>
<reference evidence="2" key="1">
    <citation type="submission" date="2021-01" db="EMBL/GenBank/DDBJ databases">
        <authorList>
            <person name="Corre E."/>
            <person name="Pelletier E."/>
            <person name="Niang G."/>
            <person name="Scheremetjew M."/>
            <person name="Finn R."/>
            <person name="Kale V."/>
            <person name="Holt S."/>
            <person name="Cochrane G."/>
            <person name="Meng A."/>
            <person name="Brown T."/>
            <person name="Cohen L."/>
        </authorList>
    </citation>
    <scope>NUCLEOTIDE SEQUENCE</scope>
    <source>
        <strain evidence="2">CCMP1661</strain>
    </source>
</reference>
<dbReference type="EMBL" id="HBHR01019807">
    <property type="protein sequence ID" value="CAD9871207.1"/>
    <property type="molecule type" value="Transcribed_RNA"/>
</dbReference>
<proteinExistence type="predicted"/>
<organism evidence="2">
    <name type="scientific">Fibrocapsa japonica</name>
    <dbReference type="NCBI Taxonomy" id="94617"/>
    <lineage>
        <taxon>Eukaryota</taxon>
        <taxon>Sar</taxon>
        <taxon>Stramenopiles</taxon>
        <taxon>Ochrophyta</taxon>
        <taxon>Raphidophyceae</taxon>
        <taxon>Chattonellales</taxon>
        <taxon>Chattonellaceae</taxon>
        <taxon>Fibrocapsa</taxon>
    </lineage>
</organism>
<dbReference type="InterPro" id="IPR042099">
    <property type="entry name" value="ANL_N_sf"/>
</dbReference>
<accession>A0A7S2XZH5</accession>
<feature type="domain" description="AMP-dependent synthetase/ligase" evidence="1">
    <location>
        <begin position="41"/>
        <end position="156"/>
    </location>
</feature>
<evidence type="ECO:0000259" key="1">
    <source>
        <dbReference type="Pfam" id="PF00501"/>
    </source>
</evidence>
<protein>
    <recommendedName>
        <fullName evidence="1">AMP-dependent synthetase/ligase domain-containing protein</fullName>
    </recommendedName>
</protein>